<dbReference type="GO" id="GO:0005634">
    <property type="term" value="C:nucleus"/>
    <property type="evidence" value="ECO:0007669"/>
    <property type="project" value="TreeGrafter"/>
</dbReference>
<organism evidence="3 4">
    <name type="scientific">Candidozyma auris</name>
    <name type="common">Yeast</name>
    <name type="synonym">Candida auris</name>
    <dbReference type="NCBI Taxonomy" id="498019"/>
    <lineage>
        <taxon>Eukaryota</taxon>
        <taxon>Fungi</taxon>
        <taxon>Dikarya</taxon>
        <taxon>Ascomycota</taxon>
        <taxon>Saccharomycotina</taxon>
        <taxon>Pichiomycetes</taxon>
        <taxon>Metschnikowiaceae</taxon>
        <taxon>Candidozyma</taxon>
    </lineage>
</organism>
<dbReference type="VEuPathDB" id="FungiDB:QG37_06037"/>
<dbReference type="PANTHER" id="PTHR12387:SF0">
    <property type="entry name" value="26S PROTEASOME NON-ATPASE REGULATORY SUBUNIT 8"/>
    <property type="match status" value="1"/>
</dbReference>
<dbReference type="Gene3D" id="1.25.40.990">
    <property type="match status" value="1"/>
</dbReference>
<feature type="domain" description="CSN8/PSMD8/EIF3K" evidence="2">
    <location>
        <begin position="105"/>
        <end position="252"/>
    </location>
</feature>
<dbReference type="PANTHER" id="PTHR12387">
    <property type="entry name" value="26S PROTEASOME NON-ATPASE REGULATORY SUBUNIT 8"/>
    <property type="match status" value="1"/>
</dbReference>
<dbReference type="GO" id="GO:0008541">
    <property type="term" value="C:proteasome regulatory particle, lid subcomplex"/>
    <property type="evidence" value="ECO:0007669"/>
    <property type="project" value="TreeGrafter"/>
</dbReference>
<dbReference type="VEuPathDB" id="FungiDB:CJJ09_005519"/>
<dbReference type="InterPro" id="IPR006746">
    <property type="entry name" value="26S_Psome_Rpn12"/>
</dbReference>
<dbReference type="VEuPathDB" id="FungiDB:CJI96_0004985"/>
<dbReference type="VEuPathDB" id="FungiDB:CJI97_001974"/>
<dbReference type="Proteomes" id="UP000037122">
    <property type="component" value="Unassembled WGS sequence"/>
</dbReference>
<dbReference type="VEuPathDB" id="FungiDB:CJJ07_003695"/>
<evidence type="ECO:0000256" key="1">
    <source>
        <dbReference type="ARBA" id="ARBA00022942"/>
    </source>
</evidence>
<dbReference type="VEuPathDB" id="FungiDB:B9J08_002430"/>
<dbReference type="AlphaFoldDB" id="A0A0L0NUD9"/>
<sequence length="277" mass="31948">MALPKLAGELYQLYDQNKYDECQRLLPAIKMELIKHNLLVPVPSNSKTPDQLNDLKISERILEIGALLSLLSHNYAGFENFFASLRPFYTSTVLHGKSETNSDATKIIALYLLYLLSQGLISKFHVELETIYNSPLFNVDKDKYLNYPIDLERNLMEGNYIKIWKLLQHEDSLPCKEFHLFTQTLINTLRYEIAKSIEKSNDSIPVSNCRTLLYFPQEQSDRAFEEALKQDLEVEDWEFKNGIIYFNNKASQSATTTDNTSVISNVLNYAEQIESIV</sequence>
<accession>A0A0L0NUD9</accession>
<keyword evidence="1" id="KW-0647">Proteasome</keyword>
<evidence type="ECO:0000313" key="4">
    <source>
        <dbReference type="Proteomes" id="UP000037122"/>
    </source>
</evidence>
<name>A0A0L0NUD9_CANAR</name>
<evidence type="ECO:0000259" key="2">
    <source>
        <dbReference type="Pfam" id="PF10075"/>
    </source>
</evidence>
<dbReference type="InterPro" id="IPR033464">
    <property type="entry name" value="CSN8_PSD8_EIF3K"/>
</dbReference>
<proteinExistence type="predicted"/>
<reference evidence="4" key="1">
    <citation type="journal article" date="2015" name="BMC Genomics">
        <title>Draft genome of a commonly misdiagnosed multidrug resistant pathogen Candida auris.</title>
        <authorList>
            <person name="Chatterjee S."/>
            <person name="Alampalli S.V."/>
            <person name="Nageshan R.K."/>
            <person name="Chettiar S.T."/>
            <person name="Joshi S."/>
            <person name="Tatu U.S."/>
        </authorList>
    </citation>
    <scope>NUCLEOTIDE SEQUENCE [LARGE SCALE GENOMIC DNA]</scope>
    <source>
        <strain evidence="4">6684</strain>
    </source>
</reference>
<dbReference type="GO" id="GO:0043161">
    <property type="term" value="P:proteasome-mediated ubiquitin-dependent protein catabolic process"/>
    <property type="evidence" value="ECO:0007669"/>
    <property type="project" value="TreeGrafter"/>
</dbReference>
<dbReference type="Pfam" id="PF10075">
    <property type="entry name" value="CSN8_PSD8_EIF3K"/>
    <property type="match status" value="1"/>
</dbReference>
<gene>
    <name evidence="3" type="ORF">QG37_06037</name>
</gene>
<protein>
    <recommendedName>
        <fullName evidence="2">CSN8/PSMD8/EIF3K domain-containing protein</fullName>
    </recommendedName>
</protein>
<comment type="caution">
    <text evidence="3">The sequence shown here is derived from an EMBL/GenBank/DDBJ whole genome shotgun (WGS) entry which is preliminary data.</text>
</comment>
<dbReference type="GO" id="GO:0005829">
    <property type="term" value="C:cytosol"/>
    <property type="evidence" value="ECO:0007669"/>
    <property type="project" value="TreeGrafter"/>
</dbReference>
<evidence type="ECO:0000313" key="3">
    <source>
        <dbReference type="EMBL" id="KND97638.1"/>
    </source>
</evidence>
<dbReference type="EMBL" id="LGST01000041">
    <property type="protein sequence ID" value="KND97638.1"/>
    <property type="molecule type" value="Genomic_DNA"/>
</dbReference>